<protein>
    <submittedName>
        <fullName evidence="2">Uncharacterized protein</fullName>
    </submittedName>
</protein>
<reference evidence="3" key="1">
    <citation type="journal article" date="2019" name="Int. J. Syst. Evol. Microbiol.">
        <title>The Global Catalogue of Microorganisms (GCM) 10K type strain sequencing project: providing services to taxonomists for standard genome sequencing and annotation.</title>
        <authorList>
            <consortium name="The Broad Institute Genomics Platform"/>
            <consortium name="The Broad Institute Genome Sequencing Center for Infectious Disease"/>
            <person name="Wu L."/>
            <person name="Ma J."/>
        </authorList>
    </citation>
    <scope>NUCLEOTIDE SEQUENCE [LARGE SCALE GENOMIC DNA]</scope>
    <source>
        <strain evidence="3">CGMCC 1.16306</strain>
    </source>
</reference>
<keyword evidence="1" id="KW-0472">Membrane</keyword>
<proteinExistence type="predicted"/>
<comment type="caution">
    <text evidence="2">The sequence shown here is derived from an EMBL/GenBank/DDBJ whole genome shotgun (WGS) entry which is preliminary data.</text>
</comment>
<sequence>MSVDHFYHQCRQHIERPVEITCKDGAVHRGLIHSVDRTHVYLRPFNIPDGPQGPGMFAWGFPGAFAGGFLGGLTGVALGNIAFFRPFPYFY</sequence>
<dbReference type="Proteomes" id="UP001596022">
    <property type="component" value="Unassembled WGS sequence"/>
</dbReference>
<dbReference type="RefSeq" id="WP_376844568.1">
    <property type="nucleotide sequence ID" value="NZ_JBHSFW010000001.1"/>
</dbReference>
<feature type="transmembrane region" description="Helical" evidence="1">
    <location>
        <begin position="64"/>
        <end position="84"/>
    </location>
</feature>
<gene>
    <name evidence="2" type="ORF">ACFO4N_02145</name>
</gene>
<name>A0ABV9GHB3_9BACL</name>
<dbReference type="EMBL" id="JBHSFW010000001">
    <property type="protein sequence ID" value="MFC4617528.1"/>
    <property type="molecule type" value="Genomic_DNA"/>
</dbReference>
<evidence type="ECO:0000256" key="1">
    <source>
        <dbReference type="SAM" id="Phobius"/>
    </source>
</evidence>
<accession>A0ABV9GHB3</accession>
<keyword evidence="3" id="KW-1185">Reference proteome</keyword>
<keyword evidence="1" id="KW-0812">Transmembrane</keyword>
<organism evidence="2 3">
    <name type="scientific">Camelliibacillus cellulosilyticus</name>
    <dbReference type="NCBI Taxonomy" id="2174486"/>
    <lineage>
        <taxon>Bacteria</taxon>
        <taxon>Bacillati</taxon>
        <taxon>Bacillota</taxon>
        <taxon>Bacilli</taxon>
        <taxon>Bacillales</taxon>
        <taxon>Sporolactobacillaceae</taxon>
        <taxon>Camelliibacillus</taxon>
    </lineage>
</organism>
<keyword evidence="1" id="KW-1133">Transmembrane helix</keyword>
<evidence type="ECO:0000313" key="2">
    <source>
        <dbReference type="EMBL" id="MFC4617528.1"/>
    </source>
</evidence>
<evidence type="ECO:0000313" key="3">
    <source>
        <dbReference type="Proteomes" id="UP001596022"/>
    </source>
</evidence>